<organism evidence="2 3">
    <name type="scientific">Nothophoma quercina</name>
    <dbReference type="NCBI Taxonomy" id="749835"/>
    <lineage>
        <taxon>Eukaryota</taxon>
        <taxon>Fungi</taxon>
        <taxon>Dikarya</taxon>
        <taxon>Ascomycota</taxon>
        <taxon>Pezizomycotina</taxon>
        <taxon>Dothideomycetes</taxon>
        <taxon>Pleosporomycetidae</taxon>
        <taxon>Pleosporales</taxon>
        <taxon>Pleosporineae</taxon>
        <taxon>Didymellaceae</taxon>
        <taxon>Nothophoma</taxon>
    </lineage>
</organism>
<protein>
    <submittedName>
        <fullName evidence="2">Uncharacterized protein</fullName>
    </submittedName>
</protein>
<feature type="compositionally biased region" description="Basic residues" evidence="1">
    <location>
        <begin position="565"/>
        <end position="574"/>
    </location>
</feature>
<feature type="region of interest" description="Disordered" evidence="1">
    <location>
        <begin position="1"/>
        <end position="57"/>
    </location>
</feature>
<comment type="caution">
    <text evidence="2">The sequence shown here is derived from an EMBL/GenBank/DDBJ whole genome shotgun (WGS) entry which is preliminary data.</text>
</comment>
<feature type="region of interest" description="Disordered" evidence="1">
    <location>
        <begin position="464"/>
        <end position="609"/>
    </location>
</feature>
<feature type="compositionally biased region" description="Basic and acidic residues" evidence="1">
    <location>
        <begin position="861"/>
        <end position="879"/>
    </location>
</feature>
<evidence type="ECO:0000313" key="3">
    <source>
        <dbReference type="Proteomes" id="UP001521222"/>
    </source>
</evidence>
<sequence>MAPKTRKTKMNDGVHGSTDPPPTQEPKHRLPLPRTTGQAIDPTVLGNWKDVEPGTEEEMDEWLGRERDLLLEYLRYWKRKAEDPQRRAYNNSCALAQKAEWMKWEPERDIETGKIWDDKRRAEFFKQMESIKVSDPKDRMDSNPENSHHMYKKAQGLWEDFFYCQNAWNRPRSEDYNDVRGPRNTFNPNIASKAKDERERDSNVGRITAWRENLIRLYNKWDIGNRSRLPKGGIGPAKLHMYPDNIRYSANGEERRKCLQEQFPVSDLRLDHDAIAKKREEVEQTRKEKAKAGGTTALPQRHQLYHATTEFTNPWRYQNRRVHTSWESTSWGPAVASKQRTKQKTIEPLRPYYAKIIVPRRVREMGTLLDHKKRRTRDNFNGGWVQGMIEHIVPEWQYDVDENGRRTEIQGPEWLEKPIYVPAGTVAEVHEDNGLYTARREAYQKQAASEALTGKPWIADEMSEAEDEEYGDDDLPVLEPNGNVDGQEGTASDSPENSDKESDDEYDLFTLSYRGLPMPSSPGHGGPEPGNTNPGGDSPKGGRPPGWNGGDDNDENDDSASKPSRGGKKNRKPTRGGAGSVPKPRGPPKAPGSSSKGNFSGGETVEDDDKENCRWITCTHKFPNGLEYTQRDRLPASNPDADTILNADGTGPFIEVYPKKPLIPVNNQAKYKDVKWTMHDDGVFRKKDLKWRPTMVLRKLRKDTGECVASQNPWAKFEDLITGNLPDALVDEYNKIFRQYVNRNDDEVKKGLGTHPRWTVEEFREAVRWLNELVRQNGLIWLAENWDNIVKRAQVKIDAYRDETLKLAKRGPESVRTKFSRAEGLQAKVEAARKLKKGKTSEADLKPGNYFTIEDFESEADKRAKAAAKEKETTAEKREVKGKKKRKGAMKEDHGDETDDGGSGTEDPRSPKPPPNKRRK</sequence>
<gene>
    <name evidence="2" type="ORF">SLS59_008646</name>
</gene>
<dbReference type="Proteomes" id="UP001521222">
    <property type="component" value="Unassembled WGS sequence"/>
</dbReference>
<dbReference type="EMBL" id="JAKIXB020000034">
    <property type="protein sequence ID" value="KAL1594833.1"/>
    <property type="molecule type" value="Genomic_DNA"/>
</dbReference>
<reference evidence="2 3" key="1">
    <citation type="submission" date="2024-02" db="EMBL/GenBank/DDBJ databases">
        <title>De novo assembly and annotation of 12 fungi associated with fruit tree decline syndrome in Ontario, Canada.</title>
        <authorList>
            <person name="Sulman M."/>
            <person name="Ellouze W."/>
            <person name="Ilyukhin E."/>
        </authorList>
    </citation>
    <scope>NUCLEOTIDE SEQUENCE [LARGE SCALE GENOMIC DNA]</scope>
    <source>
        <strain evidence="2 3">M97-236</strain>
    </source>
</reference>
<feature type="region of interest" description="Disordered" evidence="1">
    <location>
        <begin position="175"/>
        <end position="199"/>
    </location>
</feature>
<feature type="compositionally biased region" description="Acidic residues" evidence="1">
    <location>
        <begin position="464"/>
        <end position="476"/>
    </location>
</feature>
<proteinExistence type="predicted"/>
<name>A0ABR3QRP3_9PLEO</name>
<evidence type="ECO:0000313" key="2">
    <source>
        <dbReference type="EMBL" id="KAL1594833.1"/>
    </source>
</evidence>
<accession>A0ABR3QRP3</accession>
<evidence type="ECO:0000256" key="1">
    <source>
        <dbReference type="SAM" id="MobiDB-lite"/>
    </source>
</evidence>
<keyword evidence="3" id="KW-1185">Reference proteome</keyword>
<feature type="region of interest" description="Disordered" evidence="1">
    <location>
        <begin position="861"/>
        <end position="920"/>
    </location>
</feature>